<evidence type="ECO:0000256" key="4">
    <source>
        <dbReference type="ARBA" id="ARBA00022679"/>
    </source>
</evidence>
<keyword evidence="9" id="KW-1185">Reference proteome</keyword>
<keyword evidence="6" id="KW-0902">Two-component regulatory system</keyword>
<protein>
    <recommendedName>
        <fullName evidence="2">histidine kinase</fullName>
        <ecNumber evidence="2">2.7.13.3</ecNumber>
    </recommendedName>
</protein>
<dbReference type="Gene3D" id="3.30.450.40">
    <property type="match status" value="1"/>
</dbReference>
<dbReference type="Pfam" id="PF01590">
    <property type="entry name" value="GAF"/>
    <property type="match status" value="1"/>
</dbReference>
<dbReference type="EMBL" id="JAESVA010000002">
    <property type="protein sequence ID" value="MCB8879736.1"/>
    <property type="molecule type" value="Genomic_DNA"/>
</dbReference>
<comment type="catalytic activity">
    <reaction evidence="1">
        <text>ATP + protein L-histidine = ADP + protein N-phospho-L-histidine.</text>
        <dbReference type="EC" id="2.7.13.3"/>
    </reaction>
</comment>
<evidence type="ECO:0000313" key="8">
    <source>
        <dbReference type="EMBL" id="MCB8879736.1"/>
    </source>
</evidence>
<dbReference type="InterPro" id="IPR036097">
    <property type="entry name" value="HisK_dim/P_sf"/>
</dbReference>
<dbReference type="PANTHER" id="PTHR43711:SF1">
    <property type="entry name" value="HISTIDINE KINASE 1"/>
    <property type="match status" value="1"/>
</dbReference>
<sequence length="391" mass="42158">MTEAPNSQANLAAVAQIAVIPSILDVVCRLTGMGFAAVAHVTETQWLACSVLDHINFGLKPGGELDLKSTICNEIRQHRQAVIIDNVAEDPAYCGHHTPATYGLKSYISMPILMPDGSFFGTLCAIDPHPHRVNTPEIVQTFKLFAELIAFHLDAIRRLADAKAAADEQQGISELREQFIAVLGHDLRNPVASIDAGATLILKRPHMAVEIAGQIKQSAGRISNLIESVLDFARGRLGGEFPVDKAQVVLGPVLTQVASELQRTHLDRQIEVSLDLAQPILCDSVRLSQLLSNLLANALTHGAPDRPIIVLGGVRQGVFELSVSNGGAPIQDHALSRLFQPFFRAKVRSSQEGLGLGLFICSEIAKAHAGTLEVSSTEADTRFTFRMPVSV</sequence>
<dbReference type="Pfam" id="PF02518">
    <property type="entry name" value="HATPase_c"/>
    <property type="match status" value="1"/>
</dbReference>
<comment type="caution">
    <text evidence="8">The sequence shown here is derived from an EMBL/GenBank/DDBJ whole genome shotgun (WGS) entry which is preliminary data.</text>
</comment>
<dbReference type="PROSITE" id="PS50109">
    <property type="entry name" value="HIS_KIN"/>
    <property type="match status" value="1"/>
</dbReference>
<dbReference type="InterPro" id="IPR005467">
    <property type="entry name" value="His_kinase_dom"/>
</dbReference>
<reference evidence="8 9" key="1">
    <citation type="journal article" date="2021" name="Microorganisms">
        <title>Acidisoma silvae sp. nov. and Acidisomacellulosilytica sp. nov., Two Acidophilic Bacteria Isolated from Decaying Wood, Hydrolyzing Cellulose and Producing Poly-3-hydroxybutyrate.</title>
        <authorList>
            <person name="Mieszkin S."/>
            <person name="Pouder E."/>
            <person name="Uroz S."/>
            <person name="Simon-Colin C."/>
            <person name="Alain K."/>
        </authorList>
    </citation>
    <scope>NUCLEOTIDE SEQUENCE [LARGE SCALE GENOMIC DNA]</scope>
    <source>
        <strain evidence="8 9">HW T5.17</strain>
    </source>
</reference>
<dbReference type="InterPro" id="IPR003018">
    <property type="entry name" value="GAF"/>
</dbReference>
<dbReference type="SMART" id="SM00387">
    <property type="entry name" value="HATPase_c"/>
    <property type="match status" value="1"/>
</dbReference>
<dbReference type="InterPro" id="IPR003594">
    <property type="entry name" value="HATPase_dom"/>
</dbReference>
<dbReference type="Gene3D" id="3.30.565.10">
    <property type="entry name" value="Histidine kinase-like ATPase, C-terminal domain"/>
    <property type="match status" value="1"/>
</dbReference>
<dbReference type="SMART" id="SM00065">
    <property type="entry name" value="GAF"/>
    <property type="match status" value="1"/>
</dbReference>
<dbReference type="Gene3D" id="1.10.287.130">
    <property type="match status" value="1"/>
</dbReference>
<evidence type="ECO:0000256" key="5">
    <source>
        <dbReference type="ARBA" id="ARBA00022777"/>
    </source>
</evidence>
<keyword evidence="4" id="KW-0808">Transferase</keyword>
<evidence type="ECO:0000313" key="9">
    <source>
        <dbReference type="Proteomes" id="UP000721844"/>
    </source>
</evidence>
<dbReference type="PRINTS" id="PR00344">
    <property type="entry name" value="BCTRLSENSOR"/>
</dbReference>
<dbReference type="SUPFAM" id="SSF55874">
    <property type="entry name" value="ATPase domain of HSP90 chaperone/DNA topoisomerase II/histidine kinase"/>
    <property type="match status" value="1"/>
</dbReference>
<dbReference type="AlphaFoldDB" id="A0A964E2T0"/>
<dbReference type="InterPro" id="IPR050736">
    <property type="entry name" value="Sensor_HK_Regulatory"/>
</dbReference>
<keyword evidence="3" id="KW-0597">Phosphoprotein</keyword>
<evidence type="ECO:0000256" key="3">
    <source>
        <dbReference type="ARBA" id="ARBA00022553"/>
    </source>
</evidence>
<name>A0A964E2T0_9PROT</name>
<dbReference type="GO" id="GO:0000155">
    <property type="term" value="F:phosphorelay sensor kinase activity"/>
    <property type="evidence" value="ECO:0007669"/>
    <property type="project" value="InterPro"/>
</dbReference>
<dbReference type="CDD" id="cd00082">
    <property type="entry name" value="HisKA"/>
    <property type="match status" value="1"/>
</dbReference>
<dbReference type="InterPro" id="IPR004358">
    <property type="entry name" value="Sig_transdc_His_kin-like_C"/>
</dbReference>
<dbReference type="InterPro" id="IPR036890">
    <property type="entry name" value="HATPase_C_sf"/>
</dbReference>
<feature type="domain" description="Histidine kinase" evidence="7">
    <location>
        <begin position="182"/>
        <end position="391"/>
    </location>
</feature>
<dbReference type="InterPro" id="IPR029016">
    <property type="entry name" value="GAF-like_dom_sf"/>
</dbReference>
<evidence type="ECO:0000256" key="6">
    <source>
        <dbReference type="ARBA" id="ARBA00023012"/>
    </source>
</evidence>
<evidence type="ECO:0000259" key="7">
    <source>
        <dbReference type="PROSITE" id="PS50109"/>
    </source>
</evidence>
<dbReference type="InterPro" id="IPR003661">
    <property type="entry name" value="HisK_dim/P_dom"/>
</dbReference>
<evidence type="ECO:0000256" key="2">
    <source>
        <dbReference type="ARBA" id="ARBA00012438"/>
    </source>
</evidence>
<proteinExistence type="predicted"/>
<gene>
    <name evidence="8" type="ORF">ACELLULO517_05785</name>
</gene>
<accession>A0A964E2T0</accession>
<evidence type="ECO:0000256" key="1">
    <source>
        <dbReference type="ARBA" id="ARBA00000085"/>
    </source>
</evidence>
<dbReference type="SMART" id="SM00388">
    <property type="entry name" value="HisKA"/>
    <property type="match status" value="1"/>
</dbReference>
<keyword evidence="5 8" id="KW-0418">Kinase</keyword>
<dbReference type="SUPFAM" id="SSF47384">
    <property type="entry name" value="Homodimeric domain of signal transducing histidine kinase"/>
    <property type="match status" value="1"/>
</dbReference>
<dbReference type="Proteomes" id="UP000721844">
    <property type="component" value="Unassembled WGS sequence"/>
</dbReference>
<dbReference type="PANTHER" id="PTHR43711">
    <property type="entry name" value="TWO-COMPONENT HISTIDINE KINASE"/>
    <property type="match status" value="1"/>
</dbReference>
<dbReference type="RefSeq" id="WP_227306359.1">
    <property type="nucleotide sequence ID" value="NZ_JAESVA010000002.1"/>
</dbReference>
<organism evidence="8 9">
    <name type="scientific">Acidisoma cellulosilyticum</name>
    <dbReference type="NCBI Taxonomy" id="2802395"/>
    <lineage>
        <taxon>Bacteria</taxon>
        <taxon>Pseudomonadati</taxon>
        <taxon>Pseudomonadota</taxon>
        <taxon>Alphaproteobacteria</taxon>
        <taxon>Acetobacterales</taxon>
        <taxon>Acidocellaceae</taxon>
        <taxon>Acidisoma</taxon>
    </lineage>
</organism>
<dbReference type="Pfam" id="PF00512">
    <property type="entry name" value="HisKA"/>
    <property type="match status" value="1"/>
</dbReference>
<dbReference type="EC" id="2.7.13.3" evidence="2"/>
<dbReference type="SUPFAM" id="SSF55781">
    <property type="entry name" value="GAF domain-like"/>
    <property type="match status" value="1"/>
</dbReference>